<name>A0ABZ2FXW9_9SPHN</name>
<organism evidence="1 2">
    <name type="scientific">Sphingomonas kaistensis</name>
    <dbReference type="NCBI Taxonomy" id="298708"/>
    <lineage>
        <taxon>Bacteria</taxon>
        <taxon>Pseudomonadati</taxon>
        <taxon>Pseudomonadota</taxon>
        <taxon>Alphaproteobacteria</taxon>
        <taxon>Sphingomonadales</taxon>
        <taxon>Sphingomonadaceae</taxon>
        <taxon>Sphingomonas</taxon>
    </lineage>
</organism>
<gene>
    <name evidence="1" type="ORF">V6R86_00180</name>
</gene>
<keyword evidence="2" id="KW-1185">Reference proteome</keyword>
<evidence type="ECO:0000313" key="2">
    <source>
        <dbReference type="Proteomes" id="UP001382935"/>
    </source>
</evidence>
<reference evidence="1 2" key="1">
    <citation type="submission" date="2024-02" db="EMBL/GenBank/DDBJ databases">
        <title>Full genome sequence of Sphingomonas kaistensis.</title>
        <authorList>
            <person name="Poletto B.L."/>
            <person name="Silva G."/>
            <person name="Galante D."/>
            <person name="Campos K.R."/>
            <person name="Santos M.B.N."/>
            <person name="Sacchi C.T."/>
        </authorList>
    </citation>
    <scope>NUCLEOTIDE SEQUENCE [LARGE SCALE GENOMIC DNA]</scope>
    <source>
        <strain evidence="1 2">MA4R</strain>
    </source>
</reference>
<dbReference type="RefSeq" id="WP_338501063.1">
    <property type="nucleotide sequence ID" value="NZ_CP145607.1"/>
</dbReference>
<proteinExistence type="predicted"/>
<evidence type="ECO:0000313" key="1">
    <source>
        <dbReference type="EMBL" id="WWM69158.1"/>
    </source>
</evidence>
<sequence>MTRLIGCASSVWRKSFSPPMDCIAPTIITSSGSGILPMIAVIASRQTSICRIVKALSTINARRLSSLAASASIRTMAQPMQGWACPNNAAQSIFAQ</sequence>
<dbReference type="Proteomes" id="UP001382935">
    <property type="component" value="Chromosome"/>
</dbReference>
<accession>A0ABZ2FXW9</accession>
<protein>
    <submittedName>
        <fullName evidence="1">Uncharacterized protein</fullName>
    </submittedName>
</protein>
<dbReference type="EMBL" id="CP145607">
    <property type="protein sequence ID" value="WWM69158.1"/>
    <property type="molecule type" value="Genomic_DNA"/>
</dbReference>